<sequence>MNKYNKLFTPLSFDNGISLKNRIVMSPMTTWASNDDFTISDEEIEYYKKRVNGVGLVITGCTHVTANGIGFTHEFAGYDDKFLPSLKKLANATKSGGAPAILQLFHAGNKAIPGLIPNGEVVSSSAVLSGTILLSDKENLPKELSENEILEMIKAFGETTRRAIEAGFDGVEIHGAHGFLLQNFISPFFNKRNDQWGGSLENRLRLSLEIVKEVKKVVSEYANTPFLIGYRISPEEMPQQTYGLPDTFTLIDKLIAEKIDYLHFSLFDAVNQKPIDLQHSEEPISVVLNNYVNNRVPVLVAGGITTPQMANQVLEYGVSMVAIGKTLIINPDWVELIQNGEEEKITSILKLDTVEDKKIPAKLMTIFETLKGWLPMEGEENRIAKGA</sequence>
<keyword evidence="2" id="KW-0560">Oxidoreductase</keyword>
<dbReference type="Pfam" id="PF00724">
    <property type="entry name" value="Oxidored_FMN"/>
    <property type="match status" value="1"/>
</dbReference>
<evidence type="ECO:0000313" key="4">
    <source>
        <dbReference type="EMBL" id="TKC06533.1"/>
    </source>
</evidence>
<dbReference type="Proteomes" id="UP000309488">
    <property type="component" value="Unassembled WGS sequence"/>
</dbReference>
<name>A0A4U1CMJ3_9SPHI</name>
<evidence type="ECO:0000256" key="2">
    <source>
        <dbReference type="ARBA" id="ARBA00023002"/>
    </source>
</evidence>
<dbReference type="AlphaFoldDB" id="A0A4U1CMJ3"/>
<dbReference type="RefSeq" id="WP_136842595.1">
    <property type="nucleotide sequence ID" value="NZ_SWBR01000004.1"/>
</dbReference>
<keyword evidence="5" id="KW-1185">Reference proteome</keyword>
<dbReference type="GO" id="GO:0010181">
    <property type="term" value="F:FMN binding"/>
    <property type="evidence" value="ECO:0007669"/>
    <property type="project" value="InterPro"/>
</dbReference>
<dbReference type="PANTHER" id="PTHR43656">
    <property type="entry name" value="BINDING OXIDOREDUCTASE, PUTATIVE (AFU_ORTHOLOGUE AFUA_2G08260)-RELATED"/>
    <property type="match status" value="1"/>
</dbReference>
<feature type="domain" description="NADH:flavin oxidoreductase/NADH oxidase N-terminal" evidence="3">
    <location>
        <begin position="6"/>
        <end position="342"/>
    </location>
</feature>
<dbReference type="CDD" id="cd04735">
    <property type="entry name" value="OYE_like_4_FMN"/>
    <property type="match status" value="1"/>
</dbReference>
<evidence type="ECO:0000259" key="3">
    <source>
        <dbReference type="Pfam" id="PF00724"/>
    </source>
</evidence>
<accession>A0A4U1CMJ3</accession>
<keyword evidence="1" id="KW-0285">Flavoprotein</keyword>
<gene>
    <name evidence="4" type="ORF">FA048_15080</name>
</gene>
<proteinExistence type="predicted"/>
<dbReference type="GO" id="GO:0016491">
    <property type="term" value="F:oxidoreductase activity"/>
    <property type="evidence" value="ECO:0007669"/>
    <property type="project" value="UniProtKB-KW"/>
</dbReference>
<comment type="caution">
    <text evidence="4">The sequence shown here is derived from an EMBL/GenBank/DDBJ whole genome shotgun (WGS) entry which is preliminary data.</text>
</comment>
<dbReference type="PANTHER" id="PTHR43656:SF2">
    <property type="entry name" value="BINDING OXIDOREDUCTASE, PUTATIVE (AFU_ORTHOLOGUE AFUA_2G08260)-RELATED"/>
    <property type="match status" value="1"/>
</dbReference>
<dbReference type="OrthoDB" id="9772736at2"/>
<reference evidence="4 5" key="1">
    <citation type="submission" date="2019-04" db="EMBL/GenBank/DDBJ databases">
        <title>Pedobacter sp. RP-3-22 sp. nov., isolated from Arctic soil.</title>
        <authorList>
            <person name="Dahal R.H."/>
            <person name="Kim D.-U."/>
        </authorList>
    </citation>
    <scope>NUCLEOTIDE SEQUENCE [LARGE SCALE GENOMIC DNA]</scope>
    <source>
        <strain evidence="4 5">RP-3-22</strain>
    </source>
</reference>
<organism evidence="4 5">
    <name type="scientific">Pedobacter polaris</name>
    <dbReference type="NCBI Taxonomy" id="2571273"/>
    <lineage>
        <taxon>Bacteria</taxon>
        <taxon>Pseudomonadati</taxon>
        <taxon>Bacteroidota</taxon>
        <taxon>Sphingobacteriia</taxon>
        <taxon>Sphingobacteriales</taxon>
        <taxon>Sphingobacteriaceae</taxon>
        <taxon>Pedobacter</taxon>
    </lineage>
</organism>
<evidence type="ECO:0000313" key="5">
    <source>
        <dbReference type="Proteomes" id="UP000309488"/>
    </source>
</evidence>
<protein>
    <submittedName>
        <fullName evidence="4">NADH-dependent flavin oxidoreductase</fullName>
    </submittedName>
</protein>
<dbReference type="InterPro" id="IPR013785">
    <property type="entry name" value="Aldolase_TIM"/>
</dbReference>
<evidence type="ECO:0000256" key="1">
    <source>
        <dbReference type="ARBA" id="ARBA00022630"/>
    </source>
</evidence>
<dbReference type="EMBL" id="SWBR01000004">
    <property type="protein sequence ID" value="TKC06533.1"/>
    <property type="molecule type" value="Genomic_DNA"/>
</dbReference>
<dbReference type="SUPFAM" id="SSF51395">
    <property type="entry name" value="FMN-linked oxidoreductases"/>
    <property type="match status" value="1"/>
</dbReference>
<dbReference type="InterPro" id="IPR001155">
    <property type="entry name" value="OxRdtase_FMN_N"/>
</dbReference>
<dbReference type="InterPro" id="IPR051799">
    <property type="entry name" value="NADH_flavin_oxidoreductase"/>
</dbReference>
<dbReference type="Gene3D" id="3.20.20.70">
    <property type="entry name" value="Aldolase class I"/>
    <property type="match status" value="1"/>
</dbReference>